<protein>
    <submittedName>
        <fullName evidence="2">Uncharacterized protein</fullName>
    </submittedName>
</protein>
<evidence type="ECO:0000313" key="3">
    <source>
        <dbReference type="Proteomes" id="UP000051727"/>
    </source>
</evidence>
<keyword evidence="1" id="KW-1133">Transmembrane helix</keyword>
<dbReference type="AlphaFoldDB" id="A0A0R2FN71"/>
<keyword evidence="1" id="KW-0472">Membrane</keyword>
<dbReference type="PATRIC" id="fig|1618.3.peg.238"/>
<accession>A0A0R2FN71</accession>
<feature type="transmembrane region" description="Helical" evidence="1">
    <location>
        <begin position="28"/>
        <end position="46"/>
    </location>
</feature>
<keyword evidence="1" id="KW-0812">Transmembrane</keyword>
<feature type="transmembrane region" description="Helical" evidence="1">
    <location>
        <begin position="214"/>
        <end position="236"/>
    </location>
</feature>
<comment type="caution">
    <text evidence="2">The sequence shown here is derived from an EMBL/GenBank/DDBJ whole genome shotgun (WGS) entry which is preliminary data.</text>
</comment>
<dbReference type="STRING" id="1618.IV36_GL000238"/>
<feature type="transmembrane region" description="Helical" evidence="1">
    <location>
        <begin position="188"/>
        <end position="207"/>
    </location>
</feature>
<dbReference type="RefSeq" id="WP_056991263.1">
    <property type="nucleotide sequence ID" value="NZ_JQAR01000010.1"/>
</dbReference>
<evidence type="ECO:0000256" key="1">
    <source>
        <dbReference type="SAM" id="Phobius"/>
    </source>
</evidence>
<reference evidence="2 3" key="1">
    <citation type="journal article" date="2015" name="Genome Announc.">
        <title>Expanding the biotechnology potential of lactobacilli through comparative genomics of 213 strains and associated genera.</title>
        <authorList>
            <person name="Sun Z."/>
            <person name="Harris H.M."/>
            <person name="McCann A."/>
            <person name="Guo C."/>
            <person name="Argimon S."/>
            <person name="Zhang W."/>
            <person name="Yang X."/>
            <person name="Jeffery I.B."/>
            <person name="Cooney J.C."/>
            <person name="Kagawa T.F."/>
            <person name="Liu W."/>
            <person name="Song Y."/>
            <person name="Salvetti E."/>
            <person name="Wrobel A."/>
            <person name="Rasinkangas P."/>
            <person name="Parkhill J."/>
            <person name="Rea M.C."/>
            <person name="O'Sullivan O."/>
            <person name="Ritari J."/>
            <person name="Douillard F.P."/>
            <person name="Paul Ross R."/>
            <person name="Yang R."/>
            <person name="Briner A.E."/>
            <person name="Felis G.E."/>
            <person name="de Vos W.M."/>
            <person name="Barrangou R."/>
            <person name="Klaenhammer T.R."/>
            <person name="Caufield P.W."/>
            <person name="Cui Y."/>
            <person name="Zhang H."/>
            <person name="O'Toole P.W."/>
        </authorList>
    </citation>
    <scope>NUCLEOTIDE SEQUENCE [LARGE SCALE GENOMIC DNA]</scope>
    <source>
        <strain evidence="2 3">ATCC 27304</strain>
    </source>
</reference>
<sequence length="292" mass="31584">MLIEPGQTYRRTGKERYTNEPGKSVSRYLVFFIGIALMMIAGTYALKNTILNVKVAVSEVTKTVYVKQATTTLNSVVAALASQNNIPSSLTSNLVTESQVKTDLASVTRNIYAGKSEIIDSALIKKQIEQNLTKKAESAGISTDNAVYQSAQNTFLSGMSSYITSKISATPAAKLAKVIANVKKTNSLIFIIGIISFIVLSLLLIIHDRNIFRIAYYLGISAIWSGIVLAAVAFLIGNSEIPNKIASMADQASGLIGTLLQITFEQIQSYGLLLIAIGFVLLILGLLRKIIR</sequence>
<feature type="transmembrane region" description="Helical" evidence="1">
    <location>
        <begin position="267"/>
        <end position="287"/>
    </location>
</feature>
<organism evidence="2 3">
    <name type="scientific">Liquorilactobacillus mali</name>
    <dbReference type="NCBI Taxonomy" id="1618"/>
    <lineage>
        <taxon>Bacteria</taxon>
        <taxon>Bacillati</taxon>
        <taxon>Bacillota</taxon>
        <taxon>Bacilli</taxon>
        <taxon>Lactobacillales</taxon>
        <taxon>Lactobacillaceae</taxon>
        <taxon>Liquorilactobacillus</taxon>
    </lineage>
</organism>
<dbReference type="OrthoDB" id="2285690at2"/>
<name>A0A0R2FN71_9LACO</name>
<evidence type="ECO:0000313" key="2">
    <source>
        <dbReference type="EMBL" id="KRN29969.1"/>
    </source>
</evidence>
<dbReference type="EMBL" id="JQAR01000010">
    <property type="protein sequence ID" value="KRN29969.1"/>
    <property type="molecule type" value="Genomic_DNA"/>
</dbReference>
<proteinExistence type="predicted"/>
<gene>
    <name evidence="2" type="ORF">IV36_GL000238</name>
</gene>
<dbReference type="Proteomes" id="UP000051727">
    <property type="component" value="Unassembled WGS sequence"/>
</dbReference>